<keyword evidence="9" id="KW-1015">Disulfide bond</keyword>
<dbReference type="Proteomes" id="UP000694402">
    <property type="component" value="Unassembled WGS sequence"/>
</dbReference>
<dbReference type="InterPro" id="IPR000337">
    <property type="entry name" value="GPCR_3"/>
</dbReference>
<sequence>MFTQGTTRSPTWANQPRHGRWASRLGRGSPTNRQEGKSLASWLRHGSLTIPLQRGSPMIRWSVMRDGMPRSRPRQGNLSGQPGRGCPTGWLRHPRFHPWRNPPGRHQQNKKTPGPAGRTKTDDLAETKQVKTNGSTIPPQKTCIDYDVQMFLRSQVMIYAIQEINRSQMLPNVSVGYEIYDTCGDVTNAVRATLSMMEDIQGQGVKPNVTTPHVKVVIGERYSEKSIAVARLLALPLVAQISYSSTSELLSRKCKFPSFLRTVSSDEHQTIAIAELVKHLTWESVGVIGSDDEYGKYGAERLIDHFNDRKLCVDFKEILSANFLLNETRKQTELAMLMSKIRNSSAEAIVIFTAELNVRIILKEVLRMGISRIWIACDTWATNKDLSEMPDIQKVGRVFGFIPKRNKVPGFHEYVRDSMFQSKAHNSFIHEFMCHYPPCPDSLVDESVLNCTLPDTKSQSESGGRTCLDRRCLLKYIDKDESYYIYLAVKVIAQGLRSLLNCDNVRCKRNASFAVWELLEELKRVNFIVDNTTHIAFNENGDPTTGYDIVEWNMSVSENRIITVGEYRPDEPIRIREHLIREFENVTVTFANCCKTCNPGYELISKINSCCKECSLCSRGYISTGGGKKCVACHPQSEYTSSDMDRCLMKTIEYLGWTDAFTTVLVSFDVLGIVVSLLVAILFAVDQRTPIVKSTGGYLSFLELLSLLACFCCISMFLGEPTKTTCMAGLPLFGMAFTVCVSCILANLLQIFVGFTFDLRVTVGDTLKRLNRPIAVVTCCSAVQVAVCVLWLTYAPPFIVESSRFDEATILLECNKGSKMLFGAMLTYIALLAVVCFLFAFKGKQLPDLYKNASFVSISMMIFLVVWIVFIPVYINMSGKYQRAIEAAAILVSNYSVLCCHFAPKCYIMLFRKELNNESAIINYIRKHYEKKGMAVVSK</sequence>
<evidence type="ECO:0000256" key="5">
    <source>
        <dbReference type="ARBA" id="ARBA00022729"/>
    </source>
</evidence>
<feature type="transmembrane region" description="Helical" evidence="15">
    <location>
        <begin position="730"/>
        <end position="753"/>
    </location>
</feature>
<evidence type="ECO:0000256" key="6">
    <source>
        <dbReference type="ARBA" id="ARBA00022989"/>
    </source>
</evidence>
<dbReference type="PRINTS" id="PR00248">
    <property type="entry name" value="GPCRMGR"/>
</dbReference>
<evidence type="ECO:0000256" key="3">
    <source>
        <dbReference type="ARBA" id="ARBA00022475"/>
    </source>
</evidence>
<dbReference type="InterPro" id="IPR028082">
    <property type="entry name" value="Peripla_BP_I"/>
</dbReference>
<dbReference type="InterPro" id="IPR001828">
    <property type="entry name" value="ANF_lig-bd_rcpt"/>
</dbReference>
<gene>
    <name evidence="17" type="primary">LOC112262138</name>
</gene>
<evidence type="ECO:0000256" key="7">
    <source>
        <dbReference type="ARBA" id="ARBA00023040"/>
    </source>
</evidence>
<keyword evidence="7" id="KW-0297">G-protein coupled receptor</keyword>
<evidence type="ECO:0000259" key="16">
    <source>
        <dbReference type="PROSITE" id="PS50259"/>
    </source>
</evidence>
<keyword evidence="4 15" id="KW-0812">Transmembrane</keyword>
<evidence type="ECO:0000256" key="2">
    <source>
        <dbReference type="ARBA" id="ARBA00011748"/>
    </source>
</evidence>
<feature type="transmembrane region" description="Helical" evidence="15">
    <location>
        <begin position="820"/>
        <end position="841"/>
    </location>
</feature>
<dbReference type="PANTHER" id="PTHR24061:SF5">
    <property type="entry name" value="G-PROTEIN COUPLED RECEPTOR FAMILY C GROUP 6 MEMBER A"/>
    <property type="match status" value="1"/>
</dbReference>
<dbReference type="InterPro" id="IPR000068">
    <property type="entry name" value="GPCR_3_Ca_sens_rcpt-rel"/>
</dbReference>
<evidence type="ECO:0000313" key="17">
    <source>
        <dbReference type="Ensembl" id="ENSOTSP00005006076.2"/>
    </source>
</evidence>
<evidence type="ECO:0000256" key="15">
    <source>
        <dbReference type="SAM" id="Phobius"/>
    </source>
</evidence>
<dbReference type="SUPFAM" id="SSF53822">
    <property type="entry name" value="Periplasmic binding protein-like I"/>
    <property type="match status" value="1"/>
</dbReference>
<dbReference type="Pfam" id="PF00003">
    <property type="entry name" value="7tm_3"/>
    <property type="match status" value="1"/>
</dbReference>
<feature type="transmembrane region" description="Helical" evidence="15">
    <location>
        <begin position="774"/>
        <end position="794"/>
    </location>
</feature>
<feature type="compositionally biased region" description="Polar residues" evidence="14">
    <location>
        <begin position="1"/>
        <end position="14"/>
    </location>
</feature>
<evidence type="ECO:0000256" key="11">
    <source>
        <dbReference type="ARBA" id="ARBA00023180"/>
    </source>
</evidence>
<feature type="region of interest" description="Disordered" evidence="14">
    <location>
        <begin position="1"/>
        <end position="39"/>
    </location>
</feature>
<feature type="domain" description="G-protein coupled receptors family 3 profile" evidence="16">
    <location>
        <begin position="661"/>
        <end position="916"/>
    </location>
</feature>
<dbReference type="Pfam" id="PF01094">
    <property type="entry name" value="ANF_receptor"/>
    <property type="match status" value="1"/>
</dbReference>
<reference evidence="17" key="2">
    <citation type="submission" date="2025-09" db="UniProtKB">
        <authorList>
            <consortium name="Ensembl"/>
        </authorList>
    </citation>
    <scope>IDENTIFICATION</scope>
</reference>
<evidence type="ECO:0000256" key="13">
    <source>
        <dbReference type="ARBA" id="ARBA00039774"/>
    </source>
</evidence>
<name>A0A8C8EIN8_ONCTS</name>
<dbReference type="InterPro" id="IPR017978">
    <property type="entry name" value="GPCR_3_C"/>
</dbReference>
<dbReference type="AlphaFoldDB" id="A0A8C8EIN8"/>
<organism evidence="17 18">
    <name type="scientific">Oncorhynchus tshawytscha</name>
    <name type="common">Chinook salmon</name>
    <name type="synonym">Salmo tshawytscha</name>
    <dbReference type="NCBI Taxonomy" id="74940"/>
    <lineage>
        <taxon>Eukaryota</taxon>
        <taxon>Metazoa</taxon>
        <taxon>Chordata</taxon>
        <taxon>Craniata</taxon>
        <taxon>Vertebrata</taxon>
        <taxon>Euteleostomi</taxon>
        <taxon>Actinopterygii</taxon>
        <taxon>Neopterygii</taxon>
        <taxon>Teleostei</taxon>
        <taxon>Protacanthopterygii</taxon>
        <taxon>Salmoniformes</taxon>
        <taxon>Salmonidae</taxon>
        <taxon>Salmoninae</taxon>
        <taxon>Oncorhynchus</taxon>
    </lineage>
</organism>
<reference evidence="17" key="1">
    <citation type="submission" date="2025-08" db="UniProtKB">
        <authorList>
            <consortium name="Ensembl"/>
        </authorList>
    </citation>
    <scope>IDENTIFICATION</scope>
</reference>
<feature type="transmembrane region" description="Helical" evidence="15">
    <location>
        <begin position="853"/>
        <end position="875"/>
    </location>
</feature>
<evidence type="ECO:0000256" key="4">
    <source>
        <dbReference type="ARBA" id="ARBA00022692"/>
    </source>
</evidence>
<dbReference type="GeneTree" id="ENSGT00940000158416"/>
<dbReference type="FunFam" id="3.40.50.2300:FF:000016">
    <property type="entry name" value="Taste 1 receptor member 2"/>
    <property type="match status" value="1"/>
</dbReference>
<dbReference type="Gene3D" id="2.10.50.30">
    <property type="entry name" value="GPCR, family 3, nine cysteines domain"/>
    <property type="match status" value="1"/>
</dbReference>
<keyword evidence="12" id="KW-0807">Transducer</keyword>
<accession>A0A8C8EIN8</accession>
<feature type="transmembrane region" description="Helical" evidence="15">
    <location>
        <begin position="697"/>
        <end position="718"/>
    </location>
</feature>
<keyword evidence="10" id="KW-0675">Receptor</keyword>
<feature type="transmembrane region" description="Helical" evidence="15">
    <location>
        <begin position="660"/>
        <end position="685"/>
    </location>
</feature>
<keyword evidence="6 15" id="KW-1133">Transmembrane helix</keyword>
<evidence type="ECO:0000256" key="9">
    <source>
        <dbReference type="ARBA" id="ARBA00023157"/>
    </source>
</evidence>
<dbReference type="GO" id="GO:0004930">
    <property type="term" value="F:G protein-coupled receptor activity"/>
    <property type="evidence" value="ECO:0007669"/>
    <property type="project" value="UniProtKB-KW"/>
</dbReference>
<dbReference type="Gene3D" id="3.40.50.2300">
    <property type="match status" value="2"/>
</dbReference>
<comment type="subunit">
    <text evidence="2">Homodimer; disulfide-linked.</text>
</comment>
<comment type="subcellular location">
    <subcellularLocation>
        <location evidence="1">Cell membrane</location>
        <topology evidence="1">Multi-pass membrane protein</topology>
    </subcellularLocation>
</comment>
<proteinExistence type="predicted"/>
<keyword evidence="8 15" id="KW-0472">Membrane</keyword>
<evidence type="ECO:0000313" key="18">
    <source>
        <dbReference type="Proteomes" id="UP000694402"/>
    </source>
</evidence>
<keyword evidence="11" id="KW-0325">Glycoprotein</keyword>
<evidence type="ECO:0000256" key="1">
    <source>
        <dbReference type="ARBA" id="ARBA00004651"/>
    </source>
</evidence>
<evidence type="ECO:0000256" key="14">
    <source>
        <dbReference type="SAM" id="MobiDB-lite"/>
    </source>
</evidence>
<keyword evidence="3" id="KW-1003">Cell membrane</keyword>
<feature type="region of interest" description="Disordered" evidence="14">
    <location>
        <begin position="67"/>
        <end position="125"/>
    </location>
</feature>
<protein>
    <recommendedName>
        <fullName evidence="13">G-protein coupled receptor family C group 6 member A</fullName>
    </recommendedName>
</protein>
<evidence type="ECO:0000256" key="8">
    <source>
        <dbReference type="ARBA" id="ARBA00023136"/>
    </source>
</evidence>
<keyword evidence="5" id="KW-0732">Signal</keyword>
<dbReference type="PANTHER" id="PTHR24061">
    <property type="entry name" value="CALCIUM-SENSING RECEPTOR-RELATED"/>
    <property type="match status" value="1"/>
</dbReference>
<dbReference type="Ensembl" id="ENSOTST00005006746.2">
    <property type="protein sequence ID" value="ENSOTSP00005006076.2"/>
    <property type="gene ID" value="ENSOTSG00005003516.2"/>
</dbReference>
<evidence type="ECO:0000256" key="10">
    <source>
        <dbReference type="ARBA" id="ARBA00023170"/>
    </source>
</evidence>
<evidence type="ECO:0000256" key="12">
    <source>
        <dbReference type="ARBA" id="ARBA00023224"/>
    </source>
</evidence>
<dbReference type="InterPro" id="IPR038550">
    <property type="entry name" value="GPCR_3_9-Cys_sf"/>
</dbReference>
<keyword evidence="18" id="KW-1185">Reference proteome</keyword>
<dbReference type="PROSITE" id="PS50259">
    <property type="entry name" value="G_PROTEIN_RECEP_F3_4"/>
    <property type="match status" value="1"/>
</dbReference>
<feature type="transmembrane region" description="Helical" evidence="15">
    <location>
        <begin position="881"/>
        <end position="903"/>
    </location>
</feature>
<dbReference type="GO" id="GO:0005886">
    <property type="term" value="C:plasma membrane"/>
    <property type="evidence" value="ECO:0007669"/>
    <property type="project" value="UniProtKB-SubCell"/>
</dbReference>